<evidence type="ECO:0000256" key="2">
    <source>
        <dbReference type="ARBA" id="ARBA00022980"/>
    </source>
</evidence>
<evidence type="ECO:0000256" key="3">
    <source>
        <dbReference type="ARBA" id="ARBA00023274"/>
    </source>
</evidence>
<name>A0A097KKG3_9CHLO</name>
<accession>A0A097KKG3</accession>
<evidence type="ECO:0000256" key="1">
    <source>
        <dbReference type="ARBA" id="ARBA00008560"/>
    </source>
</evidence>
<proteinExistence type="inferred from homology"/>
<keyword evidence="5" id="KW-0150">Chloroplast</keyword>
<dbReference type="RefSeq" id="YP_009105018.1">
    <property type="nucleotide sequence ID" value="NC_025527.1"/>
</dbReference>
<comment type="similarity">
    <text evidence="1">Belongs to the bacterial ribosomal protein bL32 family.</text>
</comment>
<dbReference type="GO" id="GO:0015934">
    <property type="term" value="C:large ribosomal subunit"/>
    <property type="evidence" value="ECO:0007669"/>
    <property type="project" value="InterPro"/>
</dbReference>
<dbReference type="EMBL" id="KM462864">
    <property type="protein sequence ID" value="AIT93685.1"/>
    <property type="molecule type" value="Genomic_DNA"/>
</dbReference>
<sequence>MAVPKKKTSKTKTKVRKTIWKRKAEKLANTLFCTLVPKYIRISKLEDEKRQAEAENKQEDDDEKN</sequence>
<organism evidence="5">
    <name type="scientific">Stichococcus bacillaris</name>
    <dbReference type="NCBI Taxonomy" id="37433"/>
    <lineage>
        <taxon>Eukaryota</taxon>
        <taxon>Viridiplantae</taxon>
        <taxon>Chlorophyta</taxon>
        <taxon>core chlorophytes</taxon>
        <taxon>Trebouxiophyceae</taxon>
        <taxon>Prasiolales</taxon>
        <taxon>Stichococcaceae</taxon>
        <taxon>Stichococcus</taxon>
    </lineage>
</organism>
<gene>
    <name evidence="5" type="primary">rpl32</name>
</gene>
<evidence type="ECO:0000313" key="5">
    <source>
        <dbReference type="EMBL" id="AIT93685.1"/>
    </source>
</evidence>
<dbReference type="GO" id="GO:0006412">
    <property type="term" value="P:translation"/>
    <property type="evidence" value="ECO:0007669"/>
    <property type="project" value="InterPro"/>
</dbReference>
<keyword evidence="2 5" id="KW-0689">Ribosomal protein</keyword>
<dbReference type="AlphaFoldDB" id="A0A097KKG3"/>
<reference evidence="5" key="1">
    <citation type="journal article" date="2014" name="BMC Evol. Biol.">
        <title>Chloroplast phylogenomic analysis resolves deep-level relationships within the green algal class Trebouxiophyceae.</title>
        <authorList>
            <person name="Lemieux C."/>
            <person name="Otis C."/>
            <person name="Turmel M."/>
        </authorList>
    </citation>
    <scope>NUCLEOTIDE SEQUENCE</scope>
</reference>
<dbReference type="InterPro" id="IPR011332">
    <property type="entry name" value="Ribosomal_zn-bd"/>
</dbReference>
<dbReference type="InterPro" id="IPR002677">
    <property type="entry name" value="Ribosomal_bL32"/>
</dbReference>
<feature type="region of interest" description="Disordered" evidence="4">
    <location>
        <begin position="46"/>
        <end position="65"/>
    </location>
</feature>
<dbReference type="GO" id="GO:0003735">
    <property type="term" value="F:structural constituent of ribosome"/>
    <property type="evidence" value="ECO:0007669"/>
    <property type="project" value="InterPro"/>
</dbReference>
<keyword evidence="3" id="KW-0687">Ribonucleoprotein</keyword>
<dbReference type="SUPFAM" id="SSF57829">
    <property type="entry name" value="Zn-binding ribosomal proteins"/>
    <property type="match status" value="1"/>
</dbReference>
<dbReference type="NCBIfam" id="TIGR01031">
    <property type="entry name" value="rpmF_bact"/>
    <property type="match status" value="1"/>
</dbReference>
<dbReference type="Pfam" id="PF01783">
    <property type="entry name" value="Ribosomal_L32p"/>
    <property type="match status" value="1"/>
</dbReference>
<protein>
    <submittedName>
        <fullName evidence="5">Ribosomal protein L32</fullName>
    </submittedName>
</protein>
<dbReference type="GeneID" id="22158690"/>
<keyword evidence="5" id="KW-0934">Plastid</keyword>
<evidence type="ECO:0000256" key="4">
    <source>
        <dbReference type="SAM" id="MobiDB-lite"/>
    </source>
</evidence>
<geneLocation type="chloroplast" evidence="5"/>